<name>A0A8S1R439_9CILI</name>
<dbReference type="AlphaFoldDB" id="A0A8S1R439"/>
<sequence length="66" mass="8187">MYFIDKILDKIRICKQMSQFFYFNIKVREIAMNMNTHTFLSFWFISKQTYNRCKLDWTIQGVKQSF</sequence>
<reference evidence="1" key="1">
    <citation type="submission" date="2021-01" db="EMBL/GenBank/DDBJ databases">
        <authorList>
            <consortium name="Genoscope - CEA"/>
            <person name="William W."/>
        </authorList>
    </citation>
    <scope>NUCLEOTIDE SEQUENCE</scope>
</reference>
<evidence type="ECO:0000313" key="1">
    <source>
        <dbReference type="EMBL" id="CAD8122429.1"/>
    </source>
</evidence>
<gene>
    <name evidence="1" type="ORF">PSON_ATCC_30995.1.T1380101</name>
</gene>
<comment type="caution">
    <text evidence="1">The sequence shown here is derived from an EMBL/GenBank/DDBJ whole genome shotgun (WGS) entry which is preliminary data.</text>
</comment>
<organism evidence="1 2">
    <name type="scientific">Paramecium sonneborni</name>
    <dbReference type="NCBI Taxonomy" id="65129"/>
    <lineage>
        <taxon>Eukaryota</taxon>
        <taxon>Sar</taxon>
        <taxon>Alveolata</taxon>
        <taxon>Ciliophora</taxon>
        <taxon>Intramacronucleata</taxon>
        <taxon>Oligohymenophorea</taxon>
        <taxon>Peniculida</taxon>
        <taxon>Parameciidae</taxon>
        <taxon>Paramecium</taxon>
    </lineage>
</organism>
<protein>
    <submittedName>
        <fullName evidence="1">Uncharacterized protein</fullName>
    </submittedName>
</protein>
<evidence type="ECO:0000313" key="2">
    <source>
        <dbReference type="Proteomes" id="UP000692954"/>
    </source>
</evidence>
<dbReference type="Proteomes" id="UP000692954">
    <property type="component" value="Unassembled WGS sequence"/>
</dbReference>
<accession>A0A8S1R439</accession>
<keyword evidence="2" id="KW-1185">Reference proteome</keyword>
<dbReference type="EMBL" id="CAJJDN010000138">
    <property type="protein sequence ID" value="CAD8122429.1"/>
    <property type="molecule type" value="Genomic_DNA"/>
</dbReference>
<proteinExistence type="predicted"/>